<proteinExistence type="predicted"/>
<protein>
    <submittedName>
        <fullName evidence="1">Uncharacterized protein</fullName>
    </submittedName>
</protein>
<gene>
    <name evidence="1" type="ORF">GA_TR6468_c3_g1_i1_g.21526</name>
</gene>
<dbReference type="AlphaFoldDB" id="A0A1J3CBF6"/>
<name>A0A1J3CBF6_NOCCA</name>
<dbReference type="EMBL" id="GEVI01027039">
    <property type="protein sequence ID" value="JAU05281.1"/>
    <property type="molecule type" value="Transcribed_RNA"/>
</dbReference>
<organism evidence="1">
    <name type="scientific">Noccaea caerulescens</name>
    <name type="common">Alpine penny-cress</name>
    <name type="synonym">Thlaspi caerulescens</name>
    <dbReference type="NCBI Taxonomy" id="107243"/>
    <lineage>
        <taxon>Eukaryota</taxon>
        <taxon>Viridiplantae</taxon>
        <taxon>Streptophyta</taxon>
        <taxon>Embryophyta</taxon>
        <taxon>Tracheophyta</taxon>
        <taxon>Spermatophyta</taxon>
        <taxon>Magnoliopsida</taxon>
        <taxon>eudicotyledons</taxon>
        <taxon>Gunneridae</taxon>
        <taxon>Pentapetalae</taxon>
        <taxon>rosids</taxon>
        <taxon>malvids</taxon>
        <taxon>Brassicales</taxon>
        <taxon>Brassicaceae</taxon>
        <taxon>Coluteocarpeae</taxon>
        <taxon>Noccaea</taxon>
    </lineage>
</organism>
<accession>A0A1J3CBF6</accession>
<evidence type="ECO:0000313" key="1">
    <source>
        <dbReference type="EMBL" id="JAU05281.1"/>
    </source>
</evidence>
<reference evidence="1" key="1">
    <citation type="submission" date="2016-07" db="EMBL/GenBank/DDBJ databases">
        <title>De novo transcriptome assembly of four accessions of the metal hyperaccumulator plant Noccaea caerulescens.</title>
        <authorList>
            <person name="Blande D."/>
            <person name="Halimaa P."/>
            <person name="Tervahauta A.I."/>
            <person name="Aarts M.G."/>
            <person name="Karenlampi S.O."/>
        </authorList>
    </citation>
    <scope>NUCLEOTIDE SEQUENCE</scope>
</reference>
<sequence length="78" mass="9492">MIIYRFGFLKILFFGPHSDSFSSVQRYESFKRQIRLQNGDMDWPRKQSIVEPNIEQIEELLSLSFYFIFFYVVEKGHF</sequence>